<gene>
    <name evidence="1" type="ORF">ENP47_09160</name>
</gene>
<evidence type="ECO:0008006" key="2">
    <source>
        <dbReference type="Google" id="ProtNLM"/>
    </source>
</evidence>
<proteinExistence type="predicted"/>
<reference evidence="1" key="1">
    <citation type="journal article" date="2020" name="mSystems">
        <title>Genome- and Community-Level Interaction Insights into Carbon Utilization and Element Cycling Functions of Hydrothermarchaeota in Hydrothermal Sediment.</title>
        <authorList>
            <person name="Zhou Z."/>
            <person name="Liu Y."/>
            <person name="Xu W."/>
            <person name="Pan J."/>
            <person name="Luo Z.H."/>
            <person name="Li M."/>
        </authorList>
    </citation>
    <scope>NUCLEOTIDE SEQUENCE [LARGE SCALE GENOMIC DNA]</scope>
    <source>
        <strain evidence="1">SpSt-222</strain>
    </source>
</reference>
<accession>A0A7C1XH86</accession>
<sequence length="437" mass="48138">MKRLAGALVPRVLVPPDPILASIWGVGLAIRLVLLPITLHSDLYQIYSRAHMAITTGEWFAWSSQLIAQLFHDGWLFLVASLLPGSDDIWSATAGVAGIGAQPHDLARFLAYPYLARALVLLKLPYVAADAVAGWLVSRDMPVKQRRWALALWWLNPIVIYTSAVFGRHDSVWVAALLAGALIARRGFRWTGFACSALAAGARFFPVFLLPLYLVAFRRSWRSVVLGGVAVVSSWIFIDLLVVVRNGTSPTLTLLGDYPHVRYLEALSLPVSEDIPLPLFPLAYTLFLCWWFTAAPRGWAAYQAAAAATLCGVVALTPFHPQYVIWALPFAVPVLARQRSGRLLALLQAGLFLVWLTRWGAAATTELLSPLGESFVSALPDPQLVAAALVPASVWQPALRAMFAGVTLWIGWFVLREHASMTREMMREEIELAGRER</sequence>
<dbReference type="EMBL" id="DSJL01000011">
    <property type="protein sequence ID" value="HEF65751.1"/>
    <property type="molecule type" value="Genomic_DNA"/>
</dbReference>
<protein>
    <recommendedName>
        <fullName evidence="2">DUF2029 domain-containing protein</fullName>
    </recommendedName>
</protein>
<comment type="caution">
    <text evidence="1">The sequence shown here is derived from an EMBL/GenBank/DDBJ whole genome shotgun (WGS) entry which is preliminary data.</text>
</comment>
<organism evidence="1">
    <name type="scientific">Thermomicrobium roseum</name>
    <dbReference type="NCBI Taxonomy" id="500"/>
    <lineage>
        <taxon>Bacteria</taxon>
        <taxon>Pseudomonadati</taxon>
        <taxon>Thermomicrobiota</taxon>
        <taxon>Thermomicrobia</taxon>
        <taxon>Thermomicrobiales</taxon>
        <taxon>Thermomicrobiaceae</taxon>
        <taxon>Thermomicrobium</taxon>
    </lineage>
</organism>
<dbReference type="AlphaFoldDB" id="A0A7C1XH86"/>
<name>A0A7C1XH86_THERO</name>
<evidence type="ECO:0000313" key="1">
    <source>
        <dbReference type="EMBL" id="HEF65751.1"/>
    </source>
</evidence>